<gene>
    <name evidence="1" type="ORF">LARSCL_LOCUS15608</name>
</gene>
<protein>
    <recommendedName>
        <fullName evidence="3">Ycf1</fullName>
    </recommendedName>
</protein>
<feature type="non-terminal residue" evidence="1">
    <location>
        <position position="1"/>
    </location>
</feature>
<dbReference type="Proteomes" id="UP001497382">
    <property type="component" value="Unassembled WGS sequence"/>
</dbReference>
<evidence type="ECO:0008006" key="3">
    <source>
        <dbReference type="Google" id="ProtNLM"/>
    </source>
</evidence>
<evidence type="ECO:0000313" key="1">
    <source>
        <dbReference type="EMBL" id="CAL1288871.1"/>
    </source>
</evidence>
<comment type="caution">
    <text evidence="1">The sequence shown here is derived from an EMBL/GenBank/DDBJ whole genome shotgun (WGS) entry which is preliminary data.</text>
</comment>
<sequence length="69" mass="8466">KNKTNRTFVKIYQTPKRNTRWLSESRDKEKELQRKHQKVFAQSMNDVYTEDIFHLSWFINEKKFKSSGL</sequence>
<organism evidence="1 2">
    <name type="scientific">Larinioides sclopetarius</name>
    <dbReference type="NCBI Taxonomy" id="280406"/>
    <lineage>
        <taxon>Eukaryota</taxon>
        <taxon>Metazoa</taxon>
        <taxon>Ecdysozoa</taxon>
        <taxon>Arthropoda</taxon>
        <taxon>Chelicerata</taxon>
        <taxon>Arachnida</taxon>
        <taxon>Araneae</taxon>
        <taxon>Araneomorphae</taxon>
        <taxon>Entelegynae</taxon>
        <taxon>Araneoidea</taxon>
        <taxon>Araneidae</taxon>
        <taxon>Larinioides</taxon>
    </lineage>
</organism>
<name>A0AAV2AXZ5_9ARAC</name>
<keyword evidence="2" id="KW-1185">Reference proteome</keyword>
<evidence type="ECO:0000313" key="2">
    <source>
        <dbReference type="Proteomes" id="UP001497382"/>
    </source>
</evidence>
<dbReference type="AlphaFoldDB" id="A0AAV2AXZ5"/>
<reference evidence="1 2" key="1">
    <citation type="submission" date="2024-04" db="EMBL/GenBank/DDBJ databases">
        <authorList>
            <person name="Rising A."/>
            <person name="Reimegard J."/>
            <person name="Sonavane S."/>
            <person name="Akerstrom W."/>
            <person name="Nylinder S."/>
            <person name="Hedman E."/>
            <person name="Kallberg Y."/>
        </authorList>
    </citation>
    <scope>NUCLEOTIDE SEQUENCE [LARGE SCALE GENOMIC DNA]</scope>
</reference>
<proteinExistence type="predicted"/>
<accession>A0AAV2AXZ5</accession>
<dbReference type="EMBL" id="CAXIEN010000239">
    <property type="protein sequence ID" value="CAL1288871.1"/>
    <property type="molecule type" value="Genomic_DNA"/>
</dbReference>